<comment type="caution">
    <text evidence="1">The sequence shown here is derived from an EMBL/GenBank/DDBJ whole genome shotgun (WGS) entry which is preliminary data.</text>
</comment>
<dbReference type="EMBL" id="QBIU01000002">
    <property type="protein sequence ID" value="MWV70161.1"/>
    <property type="molecule type" value="Genomic_DNA"/>
</dbReference>
<reference evidence="1 2" key="1">
    <citation type="submission" date="2019-12" db="EMBL/GenBank/DDBJ databases">
        <title>Multi-Generational Helicobacter saguini Isolates.</title>
        <authorList>
            <person name="Mannion A."/>
            <person name="Shen Z."/>
            <person name="Fox J.G."/>
        </authorList>
    </citation>
    <scope>NUCLEOTIDE SEQUENCE [LARGE SCALE GENOMIC DNA]</scope>
    <source>
        <strain evidence="2">16-048 (F4)</strain>
    </source>
</reference>
<evidence type="ECO:0000313" key="2">
    <source>
        <dbReference type="Proteomes" id="UP000477070"/>
    </source>
</evidence>
<accession>A0A6B0HNX2</accession>
<proteinExistence type="predicted"/>
<dbReference type="AlphaFoldDB" id="A0A6B0HNX2"/>
<dbReference type="RefSeq" id="WP_160659356.1">
    <property type="nucleotide sequence ID" value="NZ_JRMP02000012.1"/>
</dbReference>
<protein>
    <submittedName>
        <fullName evidence="1">Uncharacterized protein</fullName>
    </submittedName>
</protein>
<name>A0A6B0HNX2_9HELI</name>
<gene>
    <name evidence="1" type="ORF">DCO61_09165</name>
</gene>
<evidence type="ECO:0000313" key="1">
    <source>
        <dbReference type="EMBL" id="MWV70161.1"/>
    </source>
</evidence>
<organism evidence="1 2">
    <name type="scientific">Helicobacter saguini</name>
    <dbReference type="NCBI Taxonomy" id="1548018"/>
    <lineage>
        <taxon>Bacteria</taxon>
        <taxon>Pseudomonadati</taxon>
        <taxon>Campylobacterota</taxon>
        <taxon>Epsilonproteobacteria</taxon>
        <taxon>Campylobacterales</taxon>
        <taxon>Helicobacteraceae</taxon>
        <taxon>Helicobacter</taxon>
    </lineage>
</organism>
<sequence length="48" mass="5165">MLVSTLLNKKFASLCSILAVLDSIESNLSIGWRVGVRVDSIESTLALT</sequence>
<dbReference type="Proteomes" id="UP000477070">
    <property type="component" value="Unassembled WGS sequence"/>
</dbReference>